<dbReference type="EMBL" id="JADOET010000008">
    <property type="protein sequence ID" value="MBF8150290.1"/>
    <property type="molecule type" value="Genomic_DNA"/>
</dbReference>
<keyword evidence="2" id="KW-1185">Reference proteome</keyword>
<comment type="caution">
    <text evidence="1">The sequence shown here is derived from an EMBL/GenBank/DDBJ whole genome shotgun (WGS) entry which is preliminary data.</text>
</comment>
<evidence type="ECO:0008006" key="3">
    <source>
        <dbReference type="Google" id="ProtNLM"/>
    </source>
</evidence>
<organism evidence="1 2">
    <name type="scientific">Winogradskyella marina</name>
    <dbReference type="NCBI Taxonomy" id="2785530"/>
    <lineage>
        <taxon>Bacteria</taxon>
        <taxon>Pseudomonadati</taxon>
        <taxon>Bacteroidota</taxon>
        <taxon>Flavobacteriia</taxon>
        <taxon>Flavobacteriales</taxon>
        <taxon>Flavobacteriaceae</taxon>
        <taxon>Winogradskyella</taxon>
    </lineage>
</organism>
<accession>A0ABS0EIK8</accession>
<reference evidence="1 2" key="1">
    <citation type="submission" date="2020-11" db="EMBL/GenBank/DDBJ databases">
        <title>Winogradskyella marina sp. nov., isolated from marine sediment.</title>
        <authorList>
            <person name="Bo J."/>
            <person name="Wang S."/>
            <person name="Song X."/>
            <person name="Du Z."/>
        </authorList>
    </citation>
    <scope>NUCLEOTIDE SEQUENCE [LARGE SCALE GENOMIC DNA]</scope>
    <source>
        <strain evidence="1 2">F6397</strain>
    </source>
</reference>
<proteinExistence type="predicted"/>
<evidence type="ECO:0000313" key="2">
    <source>
        <dbReference type="Proteomes" id="UP000611215"/>
    </source>
</evidence>
<protein>
    <recommendedName>
        <fullName evidence="3">DUF4198 domain-containing protein</fullName>
    </recommendedName>
</protein>
<sequence>MKTIFNYFKYSAVILSLICFGCKTDKHPIIDISTQQMEIQTVDSIPSGWNTFKYKNLSNETHFIVFEKYPEGKGINDSRAEVLPVFDEGMTLFNEGKTDEGLAAFGKLPAWFYEVAFTGGLGFTSPNTTSESTIYFEPGNYLMECYVKMPNGKFHSVMGMLKEIRVTEQKRKIKEPKPTINLSISSDKGIISNDTYKVGEQVIGVTFLDQKAHEHFLGHDVHLVKLSNKAKLEELDYWVNWLNPKGLVTPSPKGVTFLGGMQEMNKDNTGYFNVNLTPGNYALIAEVPEPTKKNMLKRFTVK</sequence>
<gene>
    <name evidence="1" type="ORF">ITJ86_10310</name>
</gene>
<dbReference type="RefSeq" id="WP_195871564.1">
    <property type="nucleotide sequence ID" value="NZ_JADOET010000008.1"/>
</dbReference>
<name>A0ABS0EIK8_9FLAO</name>
<evidence type="ECO:0000313" key="1">
    <source>
        <dbReference type="EMBL" id="MBF8150290.1"/>
    </source>
</evidence>
<dbReference type="Proteomes" id="UP000611215">
    <property type="component" value="Unassembled WGS sequence"/>
</dbReference>